<dbReference type="InterPro" id="IPR051198">
    <property type="entry name" value="BchE-like"/>
</dbReference>
<feature type="domain" description="Radical SAM core" evidence="6">
    <location>
        <begin position="16"/>
        <end position="245"/>
    </location>
</feature>
<dbReference type="AlphaFoldDB" id="A0A212J645"/>
<dbReference type="CDD" id="cd01335">
    <property type="entry name" value="Radical_SAM"/>
    <property type="match status" value="1"/>
</dbReference>
<dbReference type="EMBL" id="FLUQ01000001">
    <property type="protein sequence ID" value="SBV94903.1"/>
    <property type="molecule type" value="Genomic_DNA"/>
</dbReference>
<dbReference type="InterPro" id="IPR013785">
    <property type="entry name" value="Aldolase_TIM"/>
</dbReference>
<dbReference type="SFLD" id="SFLDG01095">
    <property type="entry name" value="Uncharacterised_Radical_SAM_Su"/>
    <property type="match status" value="1"/>
</dbReference>
<proteinExistence type="predicted"/>
<evidence type="ECO:0000256" key="5">
    <source>
        <dbReference type="ARBA" id="ARBA00023014"/>
    </source>
</evidence>
<dbReference type="GO" id="GO:0051536">
    <property type="term" value="F:iron-sulfur cluster binding"/>
    <property type="evidence" value="ECO:0007669"/>
    <property type="project" value="UniProtKB-KW"/>
</dbReference>
<dbReference type="InterPro" id="IPR006638">
    <property type="entry name" value="Elp3/MiaA/NifB-like_rSAM"/>
</dbReference>
<sequence length="296" mass="33191">MFFETEGLDHQGYCIRPPSEAYSILLQATLGCSHNKCTFCDAFKAKRFAIKDRAIWEKDIEFASRYCRRQDRVFVMDGDAFVMPMRHWEWLLTAIATRLPWVTRIGTYANAKGVALKTDDELRRLRELGLSMIYYGVESGHPDVLRKVHKGADPEKLLTQARRLKDAGFTLSVTVIVGLAGREGSLEHAKATGDLLTKIDPDYVGALTLMLPPGAPISGEVREGTLELPGQMELLAELGVMFSHTTLTQGMFTANHASNYLPIRAHLPQDKEKVMALIRSALDGKIALRQEWMRAL</sequence>
<comment type="cofactor">
    <cofactor evidence="1">
        <name>[4Fe-4S] cluster</name>
        <dbReference type="ChEBI" id="CHEBI:49883"/>
    </cofactor>
</comment>
<evidence type="ECO:0000256" key="3">
    <source>
        <dbReference type="ARBA" id="ARBA00022723"/>
    </source>
</evidence>
<gene>
    <name evidence="7" type="ORF">KL86DPRO_10778</name>
</gene>
<keyword evidence="2" id="KW-0949">S-adenosyl-L-methionine</keyword>
<keyword evidence="4" id="KW-0408">Iron</keyword>
<dbReference type="GO" id="GO:0046872">
    <property type="term" value="F:metal ion binding"/>
    <property type="evidence" value="ECO:0007669"/>
    <property type="project" value="UniProtKB-KW"/>
</dbReference>
<dbReference type="InterPro" id="IPR007197">
    <property type="entry name" value="rSAM"/>
</dbReference>
<dbReference type="GO" id="GO:0003824">
    <property type="term" value="F:catalytic activity"/>
    <property type="evidence" value="ECO:0007669"/>
    <property type="project" value="InterPro"/>
</dbReference>
<name>A0A212J645_9DELT</name>
<dbReference type="Pfam" id="PF04055">
    <property type="entry name" value="Radical_SAM"/>
    <property type="match status" value="1"/>
</dbReference>
<dbReference type="PANTHER" id="PTHR43409:SF4">
    <property type="entry name" value="RADICAL SAM SUPERFAMILY PROTEIN"/>
    <property type="match status" value="1"/>
</dbReference>
<accession>A0A212J645</accession>
<evidence type="ECO:0000259" key="6">
    <source>
        <dbReference type="PROSITE" id="PS51918"/>
    </source>
</evidence>
<evidence type="ECO:0000256" key="4">
    <source>
        <dbReference type="ARBA" id="ARBA00023004"/>
    </source>
</evidence>
<dbReference type="PROSITE" id="PS51918">
    <property type="entry name" value="RADICAL_SAM"/>
    <property type="match status" value="1"/>
</dbReference>
<dbReference type="SUPFAM" id="SSF102114">
    <property type="entry name" value="Radical SAM enzymes"/>
    <property type="match status" value="1"/>
</dbReference>
<keyword evidence="5" id="KW-0411">Iron-sulfur</keyword>
<dbReference type="InterPro" id="IPR058240">
    <property type="entry name" value="rSAM_sf"/>
</dbReference>
<evidence type="ECO:0000256" key="2">
    <source>
        <dbReference type="ARBA" id="ARBA00022691"/>
    </source>
</evidence>
<evidence type="ECO:0000313" key="7">
    <source>
        <dbReference type="EMBL" id="SBV94903.1"/>
    </source>
</evidence>
<protein>
    <submittedName>
        <fullName evidence="7">Radical SAM domain protein</fullName>
    </submittedName>
</protein>
<dbReference type="SFLD" id="SFLDG01082">
    <property type="entry name" value="B12-binding_domain_containing"/>
    <property type="match status" value="1"/>
</dbReference>
<organism evidence="7">
    <name type="scientific">uncultured delta proteobacterium</name>
    <dbReference type="NCBI Taxonomy" id="34034"/>
    <lineage>
        <taxon>Bacteria</taxon>
        <taxon>Deltaproteobacteria</taxon>
        <taxon>environmental samples</taxon>
    </lineage>
</organism>
<keyword evidence="3" id="KW-0479">Metal-binding</keyword>
<evidence type="ECO:0000256" key="1">
    <source>
        <dbReference type="ARBA" id="ARBA00001966"/>
    </source>
</evidence>
<dbReference type="Gene3D" id="3.20.20.70">
    <property type="entry name" value="Aldolase class I"/>
    <property type="match status" value="1"/>
</dbReference>
<dbReference type="PANTHER" id="PTHR43409">
    <property type="entry name" value="ANAEROBIC MAGNESIUM-PROTOPORPHYRIN IX MONOMETHYL ESTER CYCLASE-RELATED"/>
    <property type="match status" value="1"/>
</dbReference>
<reference evidence="7" key="1">
    <citation type="submission" date="2016-04" db="EMBL/GenBank/DDBJ databases">
        <authorList>
            <person name="Evans L.H."/>
            <person name="Alamgir A."/>
            <person name="Owens N."/>
            <person name="Weber N.D."/>
            <person name="Virtaneva K."/>
            <person name="Barbian K."/>
            <person name="Babar A."/>
            <person name="Rosenke K."/>
        </authorList>
    </citation>
    <scope>NUCLEOTIDE SEQUENCE</scope>
    <source>
        <strain evidence="7">86</strain>
    </source>
</reference>
<dbReference type="SFLD" id="SFLDS00029">
    <property type="entry name" value="Radical_SAM"/>
    <property type="match status" value="1"/>
</dbReference>
<dbReference type="SMART" id="SM00729">
    <property type="entry name" value="Elp3"/>
    <property type="match status" value="1"/>
</dbReference>